<organism evidence="2 3">
    <name type="scientific">Fibroporia radiculosa</name>
    <dbReference type="NCBI Taxonomy" id="599839"/>
    <lineage>
        <taxon>Eukaryota</taxon>
        <taxon>Fungi</taxon>
        <taxon>Dikarya</taxon>
        <taxon>Basidiomycota</taxon>
        <taxon>Agaricomycotina</taxon>
        <taxon>Agaricomycetes</taxon>
        <taxon>Polyporales</taxon>
        <taxon>Fibroporiaceae</taxon>
        <taxon>Fibroporia</taxon>
    </lineage>
</organism>
<keyword evidence="3" id="KW-1185">Reference proteome</keyword>
<name>J4H284_9APHY</name>
<feature type="chain" id="PRO_5003778220" evidence="1">
    <location>
        <begin position="30"/>
        <end position="189"/>
    </location>
</feature>
<evidence type="ECO:0000313" key="2">
    <source>
        <dbReference type="EMBL" id="CCM01079.1"/>
    </source>
</evidence>
<dbReference type="GeneID" id="24095990"/>
<dbReference type="Proteomes" id="UP000006352">
    <property type="component" value="Unassembled WGS sequence"/>
</dbReference>
<dbReference type="RefSeq" id="XP_012180362.1">
    <property type="nucleotide sequence ID" value="XM_012324972.1"/>
</dbReference>
<dbReference type="HOGENOM" id="CLU_1517889_0_0_1"/>
<sequence>MNGTPHPRPLLPAPLTPLLMIHIVDLIAAGCSPNNFEILSVRGCDLEHSPGQPEDHFIFAAVPLVSHDHIFSLSVQYDKRDGSGGRLGSPENHDPISVRYLTRIPSNALRLNLGLGTHSRIECDMRMNTDSFTPLDSFGHETLVPSTPLESLDGLDALTNLEPPIPRIATFAPLLQSASLPPIPLSSVS</sequence>
<dbReference type="InParanoid" id="J4H284"/>
<protein>
    <submittedName>
        <fullName evidence="2">Uncharacterized protein</fullName>
    </submittedName>
</protein>
<gene>
    <name evidence="2" type="ORF">FIBRA_03127</name>
</gene>
<keyword evidence="1" id="KW-0732">Signal</keyword>
<dbReference type="AlphaFoldDB" id="J4H284"/>
<dbReference type="EMBL" id="HE797016">
    <property type="protein sequence ID" value="CCM01079.1"/>
    <property type="molecule type" value="Genomic_DNA"/>
</dbReference>
<accession>J4H284</accession>
<feature type="signal peptide" evidence="1">
    <location>
        <begin position="1"/>
        <end position="29"/>
    </location>
</feature>
<evidence type="ECO:0000313" key="3">
    <source>
        <dbReference type="Proteomes" id="UP000006352"/>
    </source>
</evidence>
<reference evidence="2 3" key="1">
    <citation type="journal article" date="2012" name="Appl. Environ. Microbiol.">
        <title>Short-read sequencing for genomic analysis of the brown rot fungus Fibroporia radiculosa.</title>
        <authorList>
            <person name="Tang J.D."/>
            <person name="Perkins A.D."/>
            <person name="Sonstegard T.S."/>
            <person name="Schroeder S.G."/>
            <person name="Burgess S.C."/>
            <person name="Diehl S.V."/>
        </authorList>
    </citation>
    <scope>NUCLEOTIDE SEQUENCE [LARGE SCALE GENOMIC DNA]</scope>
    <source>
        <strain evidence="2 3">TFFH 294</strain>
    </source>
</reference>
<proteinExistence type="predicted"/>
<evidence type="ECO:0000256" key="1">
    <source>
        <dbReference type="SAM" id="SignalP"/>
    </source>
</evidence>